<sequence length="50" mass="5355">SSDDPEVDIEGDIPSNLIAIELNTSCPNIPPHPPAIYLDLPLALFITIIS</sequence>
<name>A0ACA9PHV9_9GLOM</name>
<feature type="non-terminal residue" evidence="1">
    <location>
        <position position="1"/>
    </location>
</feature>
<dbReference type="EMBL" id="CAJVPT010034907">
    <property type="protein sequence ID" value="CAG8709568.1"/>
    <property type="molecule type" value="Genomic_DNA"/>
</dbReference>
<protein>
    <submittedName>
        <fullName evidence="1">10965_t:CDS:1</fullName>
    </submittedName>
</protein>
<evidence type="ECO:0000313" key="2">
    <source>
        <dbReference type="Proteomes" id="UP000789525"/>
    </source>
</evidence>
<organism evidence="1 2">
    <name type="scientific">Acaulospora colombiana</name>
    <dbReference type="NCBI Taxonomy" id="27376"/>
    <lineage>
        <taxon>Eukaryota</taxon>
        <taxon>Fungi</taxon>
        <taxon>Fungi incertae sedis</taxon>
        <taxon>Mucoromycota</taxon>
        <taxon>Glomeromycotina</taxon>
        <taxon>Glomeromycetes</taxon>
        <taxon>Diversisporales</taxon>
        <taxon>Acaulosporaceae</taxon>
        <taxon>Acaulospora</taxon>
    </lineage>
</organism>
<gene>
    <name evidence="1" type="ORF">ACOLOM_LOCUS10599</name>
</gene>
<comment type="caution">
    <text evidence="1">The sequence shown here is derived from an EMBL/GenBank/DDBJ whole genome shotgun (WGS) entry which is preliminary data.</text>
</comment>
<keyword evidence="2" id="KW-1185">Reference proteome</keyword>
<reference evidence="1" key="1">
    <citation type="submission" date="2021-06" db="EMBL/GenBank/DDBJ databases">
        <authorList>
            <person name="Kallberg Y."/>
            <person name="Tangrot J."/>
            <person name="Rosling A."/>
        </authorList>
    </citation>
    <scope>NUCLEOTIDE SEQUENCE</scope>
    <source>
        <strain evidence="1">CL356</strain>
    </source>
</reference>
<evidence type="ECO:0000313" key="1">
    <source>
        <dbReference type="EMBL" id="CAG8709568.1"/>
    </source>
</evidence>
<accession>A0ACA9PHV9</accession>
<dbReference type="Proteomes" id="UP000789525">
    <property type="component" value="Unassembled WGS sequence"/>
</dbReference>
<proteinExistence type="predicted"/>